<dbReference type="GO" id="GO:0071949">
    <property type="term" value="F:FAD binding"/>
    <property type="evidence" value="ECO:0007669"/>
    <property type="project" value="InterPro"/>
</dbReference>
<accession>A0A7S0J0V9</accession>
<dbReference type="SMART" id="SM01034">
    <property type="entry name" value="BLUF"/>
    <property type="match status" value="2"/>
</dbReference>
<dbReference type="Pfam" id="PF04940">
    <property type="entry name" value="BLUF"/>
    <property type="match status" value="2"/>
</dbReference>
<dbReference type="PROSITE" id="PS50925">
    <property type="entry name" value="BLUF"/>
    <property type="match status" value="2"/>
</dbReference>
<dbReference type="InterPro" id="IPR036046">
    <property type="entry name" value="Acylphosphatase-like_dom_sf"/>
</dbReference>
<name>A0A7S0J0V9_9EUKA</name>
<gene>
    <name evidence="2" type="ORF">CLEP1334_LOCUS12986</name>
</gene>
<dbReference type="AlphaFoldDB" id="A0A7S0J0V9"/>
<feature type="domain" description="BLUF" evidence="1">
    <location>
        <begin position="9"/>
        <end position="102"/>
    </location>
</feature>
<evidence type="ECO:0000259" key="1">
    <source>
        <dbReference type="PROSITE" id="PS50925"/>
    </source>
</evidence>
<organism evidence="2">
    <name type="scientific">Calcidiscus leptoporus</name>
    <dbReference type="NCBI Taxonomy" id="127549"/>
    <lineage>
        <taxon>Eukaryota</taxon>
        <taxon>Haptista</taxon>
        <taxon>Haptophyta</taxon>
        <taxon>Prymnesiophyceae</taxon>
        <taxon>Coccolithales</taxon>
        <taxon>Calcidiscaceae</taxon>
        <taxon>Calcidiscus</taxon>
    </lineage>
</organism>
<proteinExistence type="predicted"/>
<evidence type="ECO:0000313" key="2">
    <source>
        <dbReference type="EMBL" id="CAD8537704.1"/>
    </source>
</evidence>
<protein>
    <recommendedName>
        <fullName evidence="1">BLUF domain-containing protein</fullName>
    </recommendedName>
</protein>
<dbReference type="InterPro" id="IPR007024">
    <property type="entry name" value="BLUF_domain"/>
</dbReference>
<dbReference type="SUPFAM" id="SSF54975">
    <property type="entry name" value="Acylphosphatase/BLUF domain-like"/>
    <property type="match status" value="2"/>
</dbReference>
<sequence length="326" mass="35199">MTASPKEQLYRLRYSSVLHGDDPEATLSVIVATALRKNPALSITGILYFCRETGGLVQVLEGPKANVLALFAKISNDSRHSQCRVLEQIVASSRLFADFGMALAHLDRDLEQDVESRAPSAEHLVRVQYASVLTAGDLREGRKVVEEILRVAVRNNPSRRIGGLLCFNPNTLGIVQVLEGPAPAVRELFTTIMADTRHVGCTLVSEELLLDRGELLFGESWGMMQSETQETNLLGLAPRIRKSFLALRAPEDGDVAGPSLLQLAIDDALQVAPTLATSEMLMLEQEMNALAAPTPAGSHMDSMGGMQGTKRALDGHAPRVQAAAAP</sequence>
<dbReference type="GO" id="GO:0009882">
    <property type="term" value="F:blue light photoreceptor activity"/>
    <property type="evidence" value="ECO:0007669"/>
    <property type="project" value="InterPro"/>
</dbReference>
<dbReference type="EMBL" id="HBER01025773">
    <property type="protein sequence ID" value="CAD8537704.1"/>
    <property type="molecule type" value="Transcribed_RNA"/>
</dbReference>
<feature type="domain" description="BLUF" evidence="1">
    <location>
        <begin position="124"/>
        <end position="224"/>
    </location>
</feature>
<reference evidence="2" key="1">
    <citation type="submission" date="2021-01" db="EMBL/GenBank/DDBJ databases">
        <authorList>
            <person name="Corre E."/>
            <person name="Pelletier E."/>
            <person name="Niang G."/>
            <person name="Scheremetjew M."/>
            <person name="Finn R."/>
            <person name="Kale V."/>
            <person name="Holt S."/>
            <person name="Cochrane G."/>
            <person name="Meng A."/>
            <person name="Brown T."/>
            <person name="Cohen L."/>
        </authorList>
    </citation>
    <scope>NUCLEOTIDE SEQUENCE</scope>
    <source>
        <strain evidence="2">RCC1130</strain>
    </source>
</reference>
<dbReference type="Gene3D" id="3.30.70.100">
    <property type="match status" value="2"/>
</dbReference>